<sequence length="218" mass="24105">MSHKPHSNNGNIVAIYGGTFDPFHKAHAAICSSVLSHSEISQLRVIPCYLPALKAEASASAEHRLAMLERWRSAQSGAGRIYIDDQEITRKGASYSVDTVRQIAEANPGAKLLFVLGTDAWNSLPRWHQYQELAAKVSFWVFHRNGEAAAIPHSGLQPRDSLHQLLTGGNGGYWLDASVDLPVSSTDLRKHLQHELNLPDEIAGYINENQLYRKAQST</sequence>
<keyword evidence="8 11" id="KW-0067">ATP-binding</keyword>
<evidence type="ECO:0000256" key="5">
    <source>
        <dbReference type="ARBA" id="ARBA00022679"/>
    </source>
</evidence>
<keyword evidence="5 11" id="KW-0808">Transferase</keyword>
<dbReference type="InterPro" id="IPR004821">
    <property type="entry name" value="Cyt_trans-like"/>
</dbReference>
<keyword evidence="7 11" id="KW-0547">Nucleotide-binding</keyword>
<evidence type="ECO:0000256" key="3">
    <source>
        <dbReference type="ARBA" id="ARBA00009014"/>
    </source>
</evidence>
<dbReference type="GO" id="GO:0009435">
    <property type="term" value="P:NAD+ biosynthetic process"/>
    <property type="evidence" value="ECO:0007669"/>
    <property type="project" value="UniProtKB-UniRule"/>
</dbReference>
<evidence type="ECO:0000256" key="7">
    <source>
        <dbReference type="ARBA" id="ARBA00022741"/>
    </source>
</evidence>
<evidence type="ECO:0000256" key="8">
    <source>
        <dbReference type="ARBA" id="ARBA00022840"/>
    </source>
</evidence>
<dbReference type="PANTHER" id="PTHR39321:SF3">
    <property type="entry name" value="PHOSPHOPANTETHEINE ADENYLYLTRANSFERASE"/>
    <property type="match status" value="1"/>
</dbReference>
<evidence type="ECO:0000256" key="11">
    <source>
        <dbReference type="HAMAP-Rule" id="MF_00244"/>
    </source>
</evidence>
<dbReference type="GO" id="GO:0005524">
    <property type="term" value="F:ATP binding"/>
    <property type="evidence" value="ECO:0007669"/>
    <property type="project" value="UniProtKB-KW"/>
</dbReference>
<comment type="pathway">
    <text evidence="2 11">Cofactor biosynthesis; NAD(+) biosynthesis; deamido-NAD(+) from nicotinate D-ribonucleotide: step 1/1.</text>
</comment>
<evidence type="ECO:0000256" key="9">
    <source>
        <dbReference type="ARBA" id="ARBA00023027"/>
    </source>
</evidence>
<dbReference type="Proteomes" id="UP000295793">
    <property type="component" value="Unassembled WGS sequence"/>
</dbReference>
<evidence type="ECO:0000256" key="6">
    <source>
        <dbReference type="ARBA" id="ARBA00022695"/>
    </source>
</evidence>
<evidence type="ECO:0000259" key="12">
    <source>
        <dbReference type="Pfam" id="PF01467"/>
    </source>
</evidence>
<dbReference type="EC" id="2.7.7.18" evidence="11"/>
<proteinExistence type="inferred from homology"/>
<dbReference type="RefSeq" id="WP_165901846.1">
    <property type="nucleotide sequence ID" value="NZ_SLZR01000005.1"/>
</dbReference>
<comment type="similarity">
    <text evidence="3 11">Belongs to the NadD family.</text>
</comment>
<keyword evidence="6 11" id="KW-0548">Nucleotidyltransferase</keyword>
<dbReference type="InterPro" id="IPR005248">
    <property type="entry name" value="NadD/NMNAT"/>
</dbReference>
<comment type="catalytic activity">
    <reaction evidence="10 11">
        <text>nicotinate beta-D-ribonucleotide + ATP + H(+) = deamido-NAD(+) + diphosphate</text>
        <dbReference type="Rhea" id="RHEA:22860"/>
        <dbReference type="ChEBI" id="CHEBI:15378"/>
        <dbReference type="ChEBI" id="CHEBI:30616"/>
        <dbReference type="ChEBI" id="CHEBI:33019"/>
        <dbReference type="ChEBI" id="CHEBI:57502"/>
        <dbReference type="ChEBI" id="CHEBI:58437"/>
        <dbReference type="EC" id="2.7.7.18"/>
    </reaction>
</comment>
<keyword evidence="4 11" id="KW-0662">Pyridine nucleotide biosynthesis</keyword>
<dbReference type="GO" id="GO:0004515">
    <property type="term" value="F:nicotinate-nucleotide adenylyltransferase activity"/>
    <property type="evidence" value="ECO:0007669"/>
    <property type="project" value="UniProtKB-UniRule"/>
</dbReference>
<dbReference type="SUPFAM" id="SSF52374">
    <property type="entry name" value="Nucleotidylyl transferase"/>
    <property type="match status" value="1"/>
</dbReference>
<gene>
    <name evidence="11" type="primary">nadD</name>
    <name evidence="13" type="ORF">BCF53_105109</name>
</gene>
<dbReference type="Pfam" id="PF01467">
    <property type="entry name" value="CTP_transf_like"/>
    <property type="match status" value="1"/>
</dbReference>
<organism evidence="13 14">
    <name type="scientific">Reinekea marinisedimentorum</name>
    <dbReference type="NCBI Taxonomy" id="230495"/>
    <lineage>
        <taxon>Bacteria</taxon>
        <taxon>Pseudomonadati</taxon>
        <taxon>Pseudomonadota</taxon>
        <taxon>Gammaproteobacteria</taxon>
        <taxon>Oceanospirillales</taxon>
        <taxon>Saccharospirillaceae</taxon>
        <taxon>Reinekea</taxon>
    </lineage>
</organism>
<dbReference type="NCBIfam" id="TIGR00125">
    <property type="entry name" value="cyt_tran_rel"/>
    <property type="match status" value="1"/>
</dbReference>
<dbReference type="PANTHER" id="PTHR39321">
    <property type="entry name" value="NICOTINATE-NUCLEOTIDE ADENYLYLTRANSFERASE-RELATED"/>
    <property type="match status" value="1"/>
</dbReference>
<dbReference type="CDD" id="cd02165">
    <property type="entry name" value="NMNAT"/>
    <property type="match status" value="1"/>
</dbReference>
<comment type="caution">
    <text evidence="13">The sequence shown here is derived from an EMBL/GenBank/DDBJ whole genome shotgun (WGS) entry which is preliminary data.</text>
</comment>
<evidence type="ECO:0000256" key="10">
    <source>
        <dbReference type="ARBA" id="ARBA00048721"/>
    </source>
</evidence>
<dbReference type="NCBIfam" id="TIGR00482">
    <property type="entry name" value="nicotinate (nicotinamide) nucleotide adenylyltransferase"/>
    <property type="match status" value="1"/>
</dbReference>
<reference evidence="13 14" key="1">
    <citation type="submission" date="2019-03" db="EMBL/GenBank/DDBJ databases">
        <title>Genomic Encyclopedia of Archaeal and Bacterial Type Strains, Phase II (KMG-II): from individual species to whole genera.</title>
        <authorList>
            <person name="Goeker M."/>
        </authorList>
    </citation>
    <scope>NUCLEOTIDE SEQUENCE [LARGE SCALE GENOMIC DNA]</scope>
    <source>
        <strain evidence="13 14">DSM 15388</strain>
    </source>
</reference>
<evidence type="ECO:0000256" key="2">
    <source>
        <dbReference type="ARBA" id="ARBA00005019"/>
    </source>
</evidence>
<dbReference type="UniPathway" id="UPA00253">
    <property type="reaction ID" value="UER00332"/>
</dbReference>
<evidence type="ECO:0000313" key="14">
    <source>
        <dbReference type="Proteomes" id="UP000295793"/>
    </source>
</evidence>
<name>A0A4R3I8N0_9GAMM</name>
<keyword evidence="14" id="KW-1185">Reference proteome</keyword>
<dbReference type="AlphaFoldDB" id="A0A4R3I8N0"/>
<evidence type="ECO:0000256" key="1">
    <source>
        <dbReference type="ARBA" id="ARBA00002324"/>
    </source>
</evidence>
<keyword evidence="9 11" id="KW-0520">NAD</keyword>
<feature type="domain" description="Cytidyltransferase-like" evidence="12">
    <location>
        <begin position="15"/>
        <end position="190"/>
    </location>
</feature>
<dbReference type="EMBL" id="SLZR01000005">
    <property type="protein sequence ID" value="TCS41682.1"/>
    <property type="molecule type" value="Genomic_DNA"/>
</dbReference>
<dbReference type="HAMAP" id="MF_00244">
    <property type="entry name" value="NaMN_adenylyltr"/>
    <property type="match status" value="1"/>
</dbReference>
<evidence type="ECO:0000256" key="4">
    <source>
        <dbReference type="ARBA" id="ARBA00022642"/>
    </source>
</evidence>
<comment type="function">
    <text evidence="1 11">Catalyzes the reversible adenylation of nicotinate mononucleotide (NaMN) to nicotinic acid adenine dinucleotide (NaAD).</text>
</comment>
<dbReference type="InterPro" id="IPR014729">
    <property type="entry name" value="Rossmann-like_a/b/a_fold"/>
</dbReference>
<evidence type="ECO:0000313" key="13">
    <source>
        <dbReference type="EMBL" id="TCS41682.1"/>
    </source>
</evidence>
<accession>A0A4R3I8N0</accession>
<dbReference type="Gene3D" id="3.40.50.620">
    <property type="entry name" value="HUPs"/>
    <property type="match status" value="1"/>
</dbReference>
<protein>
    <recommendedName>
        <fullName evidence="11">Probable nicotinate-nucleotide adenylyltransferase</fullName>
        <ecNumber evidence="11">2.7.7.18</ecNumber>
    </recommendedName>
    <alternativeName>
        <fullName evidence="11">Deamido-NAD(+) diphosphorylase</fullName>
    </alternativeName>
    <alternativeName>
        <fullName evidence="11">Deamido-NAD(+) pyrophosphorylase</fullName>
    </alternativeName>
    <alternativeName>
        <fullName evidence="11">Nicotinate mononucleotide adenylyltransferase</fullName>
        <shortName evidence="11">NaMN adenylyltransferase</shortName>
    </alternativeName>
</protein>